<evidence type="ECO:0000313" key="3">
    <source>
        <dbReference type="Proteomes" id="UP000807716"/>
    </source>
</evidence>
<name>A0A9P6PTT8_9FUNG</name>
<gene>
    <name evidence="2" type="ORF">DFQ27_008430</name>
</gene>
<protein>
    <submittedName>
        <fullName evidence="2">Uncharacterized protein</fullName>
    </submittedName>
</protein>
<keyword evidence="1" id="KW-0472">Membrane</keyword>
<reference evidence="2" key="1">
    <citation type="journal article" date="2020" name="Fungal Divers.">
        <title>Resolving the Mortierellaceae phylogeny through synthesis of multi-gene phylogenetics and phylogenomics.</title>
        <authorList>
            <person name="Vandepol N."/>
            <person name="Liber J."/>
            <person name="Desiro A."/>
            <person name="Na H."/>
            <person name="Kennedy M."/>
            <person name="Barry K."/>
            <person name="Grigoriev I.V."/>
            <person name="Miller A.N."/>
            <person name="O'Donnell K."/>
            <person name="Stajich J.E."/>
            <person name="Bonito G."/>
        </authorList>
    </citation>
    <scope>NUCLEOTIDE SEQUENCE</scope>
    <source>
        <strain evidence="2">BC1065</strain>
    </source>
</reference>
<dbReference type="PANTHER" id="PTHR37848:SF1">
    <property type="entry name" value="SUN DOMAIN-CONTAINING PROTEIN"/>
    <property type="match status" value="1"/>
</dbReference>
<sequence length="110" mass="12968">HVVWDYEELKKAITHAIRSVHYRYTIEISFPTQNNKVIVRSASPAATFMRNTWTKVFCCLTLIGAIAYPLRACYRRVKDKSVRSSFIVNLSARDFYNMHYWDIVNAVQYK</sequence>
<feature type="non-terminal residue" evidence="2">
    <location>
        <position position="1"/>
    </location>
</feature>
<keyword evidence="1" id="KW-0812">Transmembrane</keyword>
<keyword evidence="1" id="KW-1133">Transmembrane helix</keyword>
<dbReference type="PANTHER" id="PTHR37848">
    <property type="entry name" value="EXPRESSED PROTEIN"/>
    <property type="match status" value="1"/>
</dbReference>
<keyword evidence="3" id="KW-1185">Reference proteome</keyword>
<proteinExistence type="predicted"/>
<evidence type="ECO:0000313" key="2">
    <source>
        <dbReference type="EMBL" id="KAG0251901.1"/>
    </source>
</evidence>
<dbReference type="EMBL" id="JAAAJB010000708">
    <property type="protein sequence ID" value="KAG0251901.1"/>
    <property type="molecule type" value="Genomic_DNA"/>
</dbReference>
<evidence type="ECO:0000256" key="1">
    <source>
        <dbReference type="SAM" id="Phobius"/>
    </source>
</evidence>
<feature type="transmembrane region" description="Helical" evidence="1">
    <location>
        <begin position="53"/>
        <end position="74"/>
    </location>
</feature>
<dbReference type="AlphaFoldDB" id="A0A9P6PTT8"/>
<dbReference type="OrthoDB" id="203796at2759"/>
<organism evidence="2 3">
    <name type="scientific">Actinomortierella ambigua</name>
    <dbReference type="NCBI Taxonomy" id="1343610"/>
    <lineage>
        <taxon>Eukaryota</taxon>
        <taxon>Fungi</taxon>
        <taxon>Fungi incertae sedis</taxon>
        <taxon>Mucoromycota</taxon>
        <taxon>Mortierellomycotina</taxon>
        <taxon>Mortierellomycetes</taxon>
        <taxon>Mortierellales</taxon>
        <taxon>Mortierellaceae</taxon>
        <taxon>Actinomortierella</taxon>
    </lineage>
</organism>
<dbReference type="Proteomes" id="UP000807716">
    <property type="component" value="Unassembled WGS sequence"/>
</dbReference>
<comment type="caution">
    <text evidence="2">The sequence shown here is derived from an EMBL/GenBank/DDBJ whole genome shotgun (WGS) entry which is preliminary data.</text>
</comment>
<accession>A0A9P6PTT8</accession>